<dbReference type="Proteomes" id="UP000740727">
    <property type="component" value="Unassembled WGS sequence"/>
</dbReference>
<protein>
    <recommendedName>
        <fullName evidence="4">Kynureninase</fullName>
        <ecNumber evidence="4">3.7.1.3</ecNumber>
    </recommendedName>
</protein>
<comment type="cofactor">
    <cofactor evidence="4">
        <name>pyridoxal 5'-phosphate</name>
        <dbReference type="ChEBI" id="CHEBI:597326"/>
    </cofactor>
</comment>
<dbReference type="PANTHER" id="PTHR14084">
    <property type="entry name" value="KYNURENINASE"/>
    <property type="match status" value="1"/>
</dbReference>
<keyword evidence="2 4" id="KW-0378">Hydrolase</keyword>
<dbReference type="GO" id="GO:0030170">
    <property type="term" value="F:pyridoxal phosphate binding"/>
    <property type="evidence" value="ECO:0007669"/>
    <property type="project" value="InterPro"/>
</dbReference>
<comment type="pathway">
    <text evidence="4">Cofactor biosynthesis; NAD(+) biosynthesis; quinolinate from L-kynurenine: step 2/3.</text>
</comment>
<name>A0A965GCN5_9PROT</name>
<dbReference type="EMBL" id="RFXN01000017">
    <property type="protein sequence ID" value="NBR93666.1"/>
    <property type="molecule type" value="Genomic_DNA"/>
</dbReference>
<organism evidence="6 7">
    <name type="scientific">Candidatus Fonsibacter lacus</name>
    <dbReference type="NCBI Taxonomy" id="2576439"/>
    <lineage>
        <taxon>Bacteria</taxon>
        <taxon>Pseudomonadati</taxon>
        <taxon>Pseudomonadota</taxon>
        <taxon>Alphaproteobacteria</taxon>
        <taxon>Candidatus Pelagibacterales</taxon>
        <taxon>Candidatus Pelagibacterales incertae sedis</taxon>
        <taxon>Candidatus Fonsibacter</taxon>
    </lineage>
</organism>
<dbReference type="Pfam" id="PF00266">
    <property type="entry name" value="Aminotran_5"/>
    <property type="match status" value="1"/>
</dbReference>
<dbReference type="GO" id="GO:0009435">
    <property type="term" value="P:NAD+ biosynthetic process"/>
    <property type="evidence" value="ECO:0007669"/>
    <property type="project" value="InterPro"/>
</dbReference>
<dbReference type="PIRSF" id="PIRSF038800">
    <property type="entry name" value="KYNU"/>
    <property type="match status" value="1"/>
</dbReference>
<dbReference type="InterPro" id="IPR000192">
    <property type="entry name" value="Aminotrans_V_dom"/>
</dbReference>
<sequence>MAVTRADVLRMDSEDRLAPFRSEFFITDSEVCYLDGNSLGRMPRRTIESLHHFLTDEWGTKVVDGWGDWIDEASQTGDLIGRSALGAAAGQVLACDTTSVNLYQLCSAAIKARPGRKKIITDAANFPTDRYILQGLAKEYGLELIMIDNESIGLAEHERITPEILAKYLDDDVALVSLQVIQYRSGARSDIKALTELVRAHGALLVWDASHAIGAIELDFDKNGIDLAVGCTYKYGNSGPGAPAWLYVRKAIQQELQVPIQGWFAQRDQFAMGPDFERSDEIRGFQIASPSIIGLRAINSAFKMIEEAGISAIEAKARTGTALMIELFDQWLARLGFELNTSREPFERGGHISLWHEEAKRISAALRKYQRVIPDYRVPNQLRLAISPLATSYGELFDGFERITNSVRNREYLQINDESRRVT</sequence>
<comment type="pathway">
    <text evidence="4">Amino-acid degradation; L-kynurenine degradation; L-alanine and anthranilate from L-kynurenine: step 1/1.</text>
</comment>
<evidence type="ECO:0000259" key="5">
    <source>
        <dbReference type="Pfam" id="PF00266"/>
    </source>
</evidence>
<dbReference type="Gene3D" id="3.90.1150.10">
    <property type="entry name" value="Aspartate Aminotransferase, domain 1"/>
    <property type="match status" value="1"/>
</dbReference>
<dbReference type="GO" id="GO:0043420">
    <property type="term" value="P:anthranilate metabolic process"/>
    <property type="evidence" value="ECO:0007669"/>
    <property type="project" value="TreeGrafter"/>
</dbReference>
<dbReference type="AlphaFoldDB" id="A0A965GCN5"/>
<dbReference type="InterPro" id="IPR015422">
    <property type="entry name" value="PyrdxlP-dep_Trfase_small"/>
</dbReference>
<dbReference type="GO" id="GO:0005737">
    <property type="term" value="C:cytoplasm"/>
    <property type="evidence" value="ECO:0007669"/>
    <property type="project" value="InterPro"/>
</dbReference>
<comment type="catalytic activity">
    <reaction evidence="4">
        <text>L-kynurenine + H2O = anthranilate + L-alanine + H(+)</text>
        <dbReference type="Rhea" id="RHEA:16813"/>
        <dbReference type="ChEBI" id="CHEBI:15377"/>
        <dbReference type="ChEBI" id="CHEBI:15378"/>
        <dbReference type="ChEBI" id="CHEBI:16567"/>
        <dbReference type="ChEBI" id="CHEBI:57959"/>
        <dbReference type="ChEBI" id="CHEBI:57972"/>
        <dbReference type="EC" id="3.7.1.3"/>
    </reaction>
</comment>
<dbReference type="EC" id="3.7.1.3" evidence="4"/>
<dbReference type="SUPFAM" id="SSF53383">
    <property type="entry name" value="PLP-dependent transferases"/>
    <property type="match status" value="1"/>
</dbReference>
<accession>A0A965GCN5</accession>
<evidence type="ECO:0000256" key="3">
    <source>
        <dbReference type="ARBA" id="ARBA00022898"/>
    </source>
</evidence>
<dbReference type="PANTHER" id="PTHR14084:SF0">
    <property type="entry name" value="KYNURENINASE"/>
    <property type="match status" value="1"/>
</dbReference>
<evidence type="ECO:0000313" key="7">
    <source>
        <dbReference type="Proteomes" id="UP000740727"/>
    </source>
</evidence>
<gene>
    <name evidence="6" type="ORF">EBT44_02290</name>
</gene>
<comment type="similarity">
    <text evidence="4">Belongs to the kynureninase family.</text>
</comment>
<evidence type="ECO:0000313" key="6">
    <source>
        <dbReference type="EMBL" id="NBR93666.1"/>
    </source>
</evidence>
<dbReference type="GO" id="GO:0008483">
    <property type="term" value="F:transaminase activity"/>
    <property type="evidence" value="ECO:0007669"/>
    <property type="project" value="UniProtKB-KW"/>
</dbReference>
<evidence type="ECO:0000256" key="1">
    <source>
        <dbReference type="ARBA" id="ARBA00022642"/>
    </source>
</evidence>
<proteinExistence type="inferred from homology"/>
<keyword evidence="1 4" id="KW-0662">Pyridine nucleotide biosynthesis</keyword>
<dbReference type="InterPro" id="IPR010111">
    <property type="entry name" value="Kynureninase"/>
</dbReference>
<feature type="domain" description="Aminotransferase class V" evidence="5">
    <location>
        <begin position="33"/>
        <end position="328"/>
    </location>
</feature>
<evidence type="ECO:0000256" key="2">
    <source>
        <dbReference type="ARBA" id="ARBA00022801"/>
    </source>
</evidence>
<keyword evidence="6" id="KW-0808">Transferase</keyword>
<comment type="catalytic activity">
    <reaction evidence="4">
        <text>3-hydroxy-L-kynurenine + H2O = 3-hydroxyanthranilate + L-alanine + H(+)</text>
        <dbReference type="Rhea" id="RHEA:25143"/>
        <dbReference type="ChEBI" id="CHEBI:15377"/>
        <dbReference type="ChEBI" id="CHEBI:15378"/>
        <dbReference type="ChEBI" id="CHEBI:36559"/>
        <dbReference type="ChEBI" id="CHEBI:57972"/>
        <dbReference type="ChEBI" id="CHEBI:58125"/>
        <dbReference type="EC" id="3.7.1.3"/>
    </reaction>
</comment>
<comment type="caution">
    <text evidence="6">The sequence shown here is derived from an EMBL/GenBank/DDBJ whole genome shotgun (WGS) entry which is preliminary data.</text>
</comment>
<reference evidence="6" key="1">
    <citation type="submission" date="2018-10" db="EMBL/GenBank/DDBJ databases">
        <title>Iterative Subtractive Binning of Freshwater Chronoseries Metagenomes Recovers Nearly Complete Genomes from over Four Hundred Novel Species.</title>
        <authorList>
            <person name="Rodriguez-R L.M."/>
            <person name="Tsementzi D."/>
            <person name="Luo C."/>
            <person name="Konstantinidis K.T."/>
        </authorList>
    </citation>
    <scope>NUCLEOTIDE SEQUENCE</scope>
    <source>
        <strain evidence="6">WB5_2A_028</strain>
    </source>
</reference>
<dbReference type="GO" id="GO:0019441">
    <property type="term" value="P:L-tryptophan catabolic process to kynurenine"/>
    <property type="evidence" value="ECO:0007669"/>
    <property type="project" value="TreeGrafter"/>
</dbReference>
<keyword evidence="3 4" id="KW-0663">Pyridoxal phosphate</keyword>
<comment type="function">
    <text evidence="4">Catalyzes the cleavage of L-kynurenine (L-Kyn) and L-3-hydroxykynurenine (L-3OHKyn) into anthranilic acid (AA) and 3-hydroxyanthranilic acid (3-OHAA), respectively.</text>
</comment>
<dbReference type="GO" id="GO:0030429">
    <property type="term" value="F:kynureninase activity"/>
    <property type="evidence" value="ECO:0007669"/>
    <property type="project" value="UniProtKB-EC"/>
</dbReference>
<keyword evidence="6" id="KW-0032">Aminotransferase</keyword>
<dbReference type="Gene3D" id="3.40.640.10">
    <property type="entry name" value="Type I PLP-dependent aspartate aminotransferase-like (Major domain)"/>
    <property type="match status" value="1"/>
</dbReference>
<evidence type="ECO:0000256" key="4">
    <source>
        <dbReference type="PIRNR" id="PIRNR038800"/>
    </source>
</evidence>
<comment type="subunit">
    <text evidence="4">Homodimer.</text>
</comment>
<dbReference type="InterPro" id="IPR015421">
    <property type="entry name" value="PyrdxlP-dep_Trfase_major"/>
</dbReference>
<dbReference type="InterPro" id="IPR015424">
    <property type="entry name" value="PyrdxlP-dep_Trfase"/>
</dbReference>